<keyword evidence="1" id="KW-0175">Coiled coil</keyword>
<name>A0A2A6BN03_PRIPA</name>
<evidence type="ECO:0000313" key="4">
    <source>
        <dbReference type="Proteomes" id="UP000005239"/>
    </source>
</evidence>
<evidence type="ECO:0000256" key="1">
    <source>
        <dbReference type="SAM" id="Coils"/>
    </source>
</evidence>
<dbReference type="Proteomes" id="UP000005239">
    <property type="component" value="Unassembled WGS sequence"/>
</dbReference>
<organism evidence="3 4">
    <name type="scientific">Pristionchus pacificus</name>
    <name type="common">Parasitic nematode worm</name>
    <dbReference type="NCBI Taxonomy" id="54126"/>
    <lineage>
        <taxon>Eukaryota</taxon>
        <taxon>Metazoa</taxon>
        <taxon>Ecdysozoa</taxon>
        <taxon>Nematoda</taxon>
        <taxon>Chromadorea</taxon>
        <taxon>Rhabditida</taxon>
        <taxon>Rhabditina</taxon>
        <taxon>Diplogasteromorpha</taxon>
        <taxon>Diplogasteroidea</taxon>
        <taxon>Neodiplogasteridae</taxon>
        <taxon>Pristionchus</taxon>
    </lineage>
</organism>
<evidence type="ECO:0000256" key="2">
    <source>
        <dbReference type="SAM" id="MobiDB-lite"/>
    </source>
</evidence>
<reference evidence="3" key="2">
    <citation type="submission" date="2022-06" db="UniProtKB">
        <authorList>
            <consortium name="EnsemblMetazoa"/>
        </authorList>
    </citation>
    <scope>IDENTIFICATION</scope>
    <source>
        <strain evidence="3">PS312</strain>
    </source>
</reference>
<dbReference type="PANTHER" id="PTHR46292">
    <property type="entry name" value="COILED-COIL DOMAIN-CONTAINING PROTEIN 102A"/>
    <property type="match status" value="1"/>
</dbReference>
<feature type="region of interest" description="Disordered" evidence="2">
    <location>
        <begin position="1"/>
        <end position="29"/>
    </location>
</feature>
<feature type="compositionally biased region" description="Polar residues" evidence="2">
    <location>
        <begin position="9"/>
        <end position="24"/>
    </location>
</feature>
<sequence length="318" mass="36651">MSDHPRPSSVYNRYSTDQPYSQQAGPEYSESDMALFSRAATVRRCQHTDWELCERVRLQELNEARDRAAQMEKTMRWWSECTANWRSKWSTVRDERNRAREESHAMRDALEETNERIEAVNRAKRVIELELARAESALHKVKKERIVSKVPEPEPVPVRKMNCGVEARPTTMNEYTQTDDQYILPRSASLSSLQSTRRVHIGHKFDRDPHKPCLEARVASLETELLMANAKCAELEAAKGAAVDEIEDLRRHNEENLRKASKAEQKEIEKSRAETEEMRAEATTLREENEKLLQQIRELREAAAAAAAAEEETPTPPI</sequence>
<accession>A0A2A6BN03</accession>
<dbReference type="AlphaFoldDB" id="A0A2A6BN03"/>
<protein>
    <submittedName>
        <fullName evidence="3">Uncharacterized protein</fullName>
    </submittedName>
</protein>
<feature type="region of interest" description="Disordered" evidence="2">
    <location>
        <begin position="256"/>
        <end position="277"/>
    </location>
</feature>
<gene>
    <name evidence="3" type="primary">WBGene00100650</name>
</gene>
<evidence type="ECO:0000313" key="3">
    <source>
        <dbReference type="EnsemblMetazoa" id="PPA11096.1"/>
    </source>
</evidence>
<reference evidence="4" key="1">
    <citation type="journal article" date="2008" name="Nat. Genet.">
        <title>The Pristionchus pacificus genome provides a unique perspective on nematode lifestyle and parasitism.</title>
        <authorList>
            <person name="Dieterich C."/>
            <person name="Clifton S.W."/>
            <person name="Schuster L.N."/>
            <person name="Chinwalla A."/>
            <person name="Delehaunty K."/>
            <person name="Dinkelacker I."/>
            <person name="Fulton L."/>
            <person name="Fulton R."/>
            <person name="Godfrey J."/>
            <person name="Minx P."/>
            <person name="Mitreva M."/>
            <person name="Roeseler W."/>
            <person name="Tian H."/>
            <person name="Witte H."/>
            <person name="Yang S.P."/>
            <person name="Wilson R.K."/>
            <person name="Sommer R.J."/>
        </authorList>
    </citation>
    <scope>NUCLEOTIDE SEQUENCE [LARGE SCALE GENOMIC DNA]</scope>
    <source>
        <strain evidence="4">PS312</strain>
    </source>
</reference>
<feature type="coiled-coil region" evidence="1">
    <location>
        <begin position="96"/>
        <end position="144"/>
    </location>
</feature>
<proteinExistence type="predicted"/>
<dbReference type="PANTHER" id="PTHR46292:SF1">
    <property type="entry name" value="COILED-COIL DOMAIN-CONTAINING PROTEIN 102A"/>
    <property type="match status" value="1"/>
</dbReference>
<accession>A0A8R1UBM2</accession>
<dbReference type="EnsemblMetazoa" id="PPA11096.1">
    <property type="protein sequence ID" value="PPA11096.1"/>
    <property type="gene ID" value="WBGene00100650"/>
</dbReference>
<keyword evidence="4" id="KW-1185">Reference proteome</keyword>
<dbReference type="OrthoDB" id="5984396at2759"/>